<name>X1HRG9_9ZZZZ</name>
<protein>
    <submittedName>
        <fullName evidence="1">Uncharacterized protein</fullName>
    </submittedName>
</protein>
<proteinExistence type="predicted"/>
<gene>
    <name evidence="1" type="ORF">S03H2_26961</name>
</gene>
<dbReference type="AlphaFoldDB" id="X1HRG9"/>
<comment type="caution">
    <text evidence="1">The sequence shown here is derived from an EMBL/GenBank/DDBJ whole genome shotgun (WGS) entry which is preliminary data.</text>
</comment>
<sequence>LSSDIKRRSGRTFVARIEFVNYCRLVQRNSIGSAYIAKCGMNR</sequence>
<reference evidence="1" key="1">
    <citation type="journal article" date="2014" name="Front. Microbiol.">
        <title>High frequency of phylogenetically diverse reductive dehalogenase-homologous genes in deep subseafloor sedimentary metagenomes.</title>
        <authorList>
            <person name="Kawai M."/>
            <person name="Futagami T."/>
            <person name="Toyoda A."/>
            <person name="Takaki Y."/>
            <person name="Nishi S."/>
            <person name="Hori S."/>
            <person name="Arai W."/>
            <person name="Tsubouchi T."/>
            <person name="Morono Y."/>
            <person name="Uchiyama I."/>
            <person name="Ito T."/>
            <person name="Fujiyama A."/>
            <person name="Inagaki F."/>
            <person name="Takami H."/>
        </authorList>
    </citation>
    <scope>NUCLEOTIDE SEQUENCE</scope>
    <source>
        <strain evidence="1">Expedition CK06-06</strain>
    </source>
</reference>
<dbReference type="EMBL" id="BARU01015895">
    <property type="protein sequence ID" value="GAH56424.1"/>
    <property type="molecule type" value="Genomic_DNA"/>
</dbReference>
<organism evidence="1">
    <name type="scientific">marine sediment metagenome</name>
    <dbReference type="NCBI Taxonomy" id="412755"/>
    <lineage>
        <taxon>unclassified sequences</taxon>
        <taxon>metagenomes</taxon>
        <taxon>ecological metagenomes</taxon>
    </lineage>
</organism>
<evidence type="ECO:0000313" key="1">
    <source>
        <dbReference type="EMBL" id="GAH56424.1"/>
    </source>
</evidence>
<accession>X1HRG9</accession>
<feature type="non-terminal residue" evidence="1">
    <location>
        <position position="1"/>
    </location>
</feature>